<feature type="domain" description="F-box" evidence="1">
    <location>
        <begin position="67"/>
        <end position="103"/>
    </location>
</feature>
<organism evidence="2">
    <name type="scientific">Panicum hallii</name>
    <dbReference type="NCBI Taxonomy" id="206008"/>
    <lineage>
        <taxon>Eukaryota</taxon>
        <taxon>Viridiplantae</taxon>
        <taxon>Streptophyta</taxon>
        <taxon>Embryophyta</taxon>
        <taxon>Tracheophyta</taxon>
        <taxon>Spermatophyta</taxon>
        <taxon>Magnoliopsida</taxon>
        <taxon>Liliopsida</taxon>
        <taxon>Poales</taxon>
        <taxon>Poaceae</taxon>
        <taxon>PACMAD clade</taxon>
        <taxon>Panicoideae</taxon>
        <taxon>Panicodae</taxon>
        <taxon>Paniceae</taxon>
        <taxon>Panicinae</taxon>
        <taxon>Panicum</taxon>
        <taxon>Panicum sect. Panicum</taxon>
    </lineage>
</organism>
<dbReference type="Gramene" id="PAN37186">
    <property type="protein sequence ID" value="PAN37186"/>
    <property type="gene ID" value="PAHAL_7G073700"/>
</dbReference>
<dbReference type="Proteomes" id="UP000243499">
    <property type="component" value="Chromosome 7"/>
</dbReference>
<proteinExistence type="predicted"/>
<dbReference type="Pfam" id="PF24758">
    <property type="entry name" value="LRR_At5g56370"/>
    <property type="match status" value="1"/>
</dbReference>
<dbReference type="InterPro" id="IPR055302">
    <property type="entry name" value="F-box_dom-containing"/>
</dbReference>
<dbReference type="PANTHER" id="PTHR32141:SF91">
    <property type="entry name" value="F-BOX DOMAIN-CONTAINING PROTEIN"/>
    <property type="match status" value="1"/>
</dbReference>
<dbReference type="PROSITE" id="PS50181">
    <property type="entry name" value="FBOX"/>
    <property type="match status" value="1"/>
</dbReference>
<reference evidence="2" key="1">
    <citation type="submission" date="2018-04" db="EMBL/GenBank/DDBJ databases">
        <title>WGS assembly of Panicum hallii.</title>
        <authorList>
            <person name="Lovell J."/>
            <person name="Jenkins J."/>
            <person name="Lowry D."/>
            <person name="Mamidi S."/>
            <person name="Sreedasyam A."/>
            <person name="Weng X."/>
            <person name="Barry K."/>
            <person name="Bonette J."/>
            <person name="Campitelli B."/>
            <person name="Daum C."/>
            <person name="Gordon S."/>
            <person name="Gould B."/>
            <person name="Lipzen A."/>
            <person name="Macqueen A."/>
            <person name="Palacio-Mejia J."/>
            <person name="Plott C."/>
            <person name="Shakirov E."/>
            <person name="Shu S."/>
            <person name="Yoshinaga Y."/>
            <person name="Zane M."/>
            <person name="Rokhsar D."/>
            <person name="Grimwood J."/>
            <person name="Schmutz J."/>
            <person name="Juenger T."/>
        </authorList>
    </citation>
    <scope>NUCLEOTIDE SEQUENCE [LARGE SCALE GENOMIC DNA]</scope>
    <source>
        <strain evidence="2">FIL2</strain>
    </source>
</reference>
<name>A0A2S3I5D5_9POAL</name>
<dbReference type="Pfam" id="PF00646">
    <property type="entry name" value="F-box"/>
    <property type="match status" value="1"/>
</dbReference>
<dbReference type="InterPro" id="IPR055411">
    <property type="entry name" value="LRR_FXL15/At3g58940/PEG3-like"/>
</dbReference>
<evidence type="ECO:0000313" key="2">
    <source>
        <dbReference type="EMBL" id="PAN37186.1"/>
    </source>
</evidence>
<dbReference type="CDD" id="cd22160">
    <property type="entry name" value="F-box_AtFBL13-like"/>
    <property type="match status" value="1"/>
</dbReference>
<sequence>MAHQNPAPFVYLDAAAAADARRRGMDPHVLEQSTQGVLQFLYMCLPDTPVYGRAGLSALPASSGDADDRISALPFGILRNIVSRLPAKDAARTSALSRRWRPVSRCTPLALADAHLLPGVLEGLRQPARADTPALAATVSRAIAAHPGPFRAVHLVCGYYGNAARQRELARWVQTFAAKGVEELVLVNRPWPLDVPLPAALLDVATLTRLYLGLWKFPDTSALQRRGAGAFPDTSALQRRGAGAVFPHLRELVLCSVELESRDMEYLLAGSPVLENLGVVGGSKKVTRLRLVGQHLRCVQICLSAVDSVAVVDTSSLERLFLWETMALDGSCVRLKIGEAPKLRVLGYLNPGIHMLEIRNTVINAGIKASPSTMVPGIRILGLNVRFGVRNDVKMLPTFLRCFPNVETLHFVSQKTEVVHGKVNLKFWQEAAPIESIQSCIKMMTFREFRMERSEVAFLKFFFQSAQVLKNAVIVGSNGSFTSIHEVISKLKTLIPENGPTKSCHVLVYESSDPDGGAVWSLQKGFDFSVSDPLYYR</sequence>
<dbReference type="InterPro" id="IPR053781">
    <property type="entry name" value="F-box_AtFBL13-like"/>
</dbReference>
<gene>
    <name evidence="2" type="ORF">PAHAL_7G073700</name>
</gene>
<dbReference type="PANTHER" id="PTHR32141">
    <property type="match status" value="1"/>
</dbReference>
<dbReference type="InterPro" id="IPR036047">
    <property type="entry name" value="F-box-like_dom_sf"/>
</dbReference>
<dbReference type="AlphaFoldDB" id="A0A2S3I5D5"/>
<dbReference type="Pfam" id="PF08387">
    <property type="entry name" value="FBD"/>
    <property type="match status" value="1"/>
</dbReference>
<dbReference type="InterPro" id="IPR001810">
    <property type="entry name" value="F-box_dom"/>
</dbReference>
<dbReference type="InterPro" id="IPR006566">
    <property type="entry name" value="FBD"/>
</dbReference>
<dbReference type="Gene3D" id="1.20.1280.50">
    <property type="match status" value="1"/>
</dbReference>
<evidence type="ECO:0000259" key="1">
    <source>
        <dbReference type="PROSITE" id="PS50181"/>
    </source>
</evidence>
<dbReference type="SUPFAM" id="SSF81383">
    <property type="entry name" value="F-box domain"/>
    <property type="match status" value="1"/>
</dbReference>
<dbReference type="EMBL" id="CM008052">
    <property type="protein sequence ID" value="PAN37186.1"/>
    <property type="molecule type" value="Genomic_DNA"/>
</dbReference>
<protein>
    <recommendedName>
        <fullName evidence="1">F-box domain-containing protein</fullName>
    </recommendedName>
</protein>
<accession>A0A2S3I5D5</accession>